<organism evidence="2 3">
    <name type="scientific">Halanaerobium salsuginis</name>
    <dbReference type="NCBI Taxonomy" id="29563"/>
    <lineage>
        <taxon>Bacteria</taxon>
        <taxon>Bacillati</taxon>
        <taxon>Bacillota</taxon>
        <taxon>Clostridia</taxon>
        <taxon>Halanaerobiales</taxon>
        <taxon>Halanaerobiaceae</taxon>
        <taxon>Halanaerobium</taxon>
    </lineage>
</organism>
<feature type="domain" description="GH29D-like beta-sandwich" evidence="1">
    <location>
        <begin position="183"/>
        <end position="248"/>
    </location>
</feature>
<protein>
    <submittedName>
        <fullName evidence="2">Chitobiase/beta-hexosaminidase C-terminal domain-containing protein</fullName>
    </submittedName>
</protein>
<gene>
    <name evidence="2" type="ORF">SAMN02983006_02393</name>
</gene>
<dbReference type="OrthoDB" id="9802197at2"/>
<dbReference type="AlphaFoldDB" id="A0A1I4LRV8"/>
<name>A0A1I4LRV8_9FIRM</name>
<dbReference type="Pfam" id="PF13290">
    <property type="entry name" value="CHB_HEX_C_1"/>
    <property type="match status" value="1"/>
</dbReference>
<evidence type="ECO:0000259" key="1">
    <source>
        <dbReference type="Pfam" id="PF13290"/>
    </source>
</evidence>
<dbReference type="InterPro" id="IPR059177">
    <property type="entry name" value="GH29D-like_dom"/>
</dbReference>
<dbReference type="EMBL" id="FOTI01000043">
    <property type="protein sequence ID" value="SFL93750.1"/>
    <property type="molecule type" value="Genomic_DNA"/>
</dbReference>
<keyword evidence="3" id="KW-1185">Reference proteome</keyword>
<reference evidence="2 3" key="1">
    <citation type="submission" date="2016-10" db="EMBL/GenBank/DDBJ databases">
        <authorList>
            <person name="de Groot N.N."/>
        </authorList>
    </citation>
    <scope>NUCLEOTIDE SEQUENCE [LARGE SCALE GENOMIC DNA]</scope>
    <source>
        <strain evidence="2 3">ATCC 51327</strain>
    </source>
</reference>
<dbReference type="STRING" id="29563.SAMN02983006_02393"/>
<accession>A0A1I4LRV8</accession>
<evidence type="ECO:0000313" key="3">
    <source>
        <dbReference type="Proteomes" id="UP000199006"/>
    </source>
</evidence>
<sequence length="256" mass="27524">MPGTKTELDTEKINLGPCLVKYGGVELGRTEGETIFRFTTEYQTESTEEDGDVMDIVLNHNGELEIPIVYTDPASVAKTIPWAELTTGANGDDLLKVGSAIGEVMNNYADVITIHPLAKDDADKSADIVLPSAYPMPQTLEFGHSRTGKRMNNTNFKCQKDSNGDYFTLGDNSIVAKPVASVESGTYDTAQTVELTSSTTGAEIYYTTDGTEPTTGSTLYAGSITVDSAQEIKAFATKADMIDSEVVSYFYAGTLT</sequence>
<evidence type="ECO:0000313" key="2">
    <source>
        <dbReference type="EMBL" id="SFL93750.1"/>
    </source>
</evidence>
<dbReference type="Proteomes" id="UP000199006">
    <property type="component" value="Unassembled WGS sequence"/>
</dbReference>
<proteinExistence type="predicted"/>
<dbReference type="RefSeq" id="WP_089862418.1">
    <property type="nucleotide sequence ID" value="NZ_FOTI01000043.1"/>
</dbReference>